<evidence type="ECO:0000313" key="3">
    <source>
        <dbReference type="EMBL" id="BAN90236.1"/>
    </source>
</evidence>
<keyword evidence="4" id="KW-1185">Reference proteome</keyword>
<dbReference type="InterPro" id="IPR051619">
    <property type="entry name" value="TypeII_TA_RNase_PINc/VapC"/>
</dbReference>
<dbReference type="PANTHER" id="PTHR35901:SF1">
    <property type="entry name" value="EXONUCLEASE VAPC9"/>
    <property type="match status" value="1"/>
</dbReference>
<dbReference type="Proteomes" id="UP000016887">
    <property type="component" value="Chromosome"/>
</dbReference>
<evidence type="ECO:0000256" key="1">
    <source>
        <dbReference type="ARBA" id="ARBA00022842"/>
    </source>
</evidence>
<name>U3TCT6_9CREN</name>
<evidence type="ECO:0000259" key="2">
    <source>
        <dbReference type="Pfam" id="PF01850"/>
    </source>
</evidence>
<reference evidence="3 4" key="1">
    <citation type="journal article" date="2013" name="Appl. Environ. Microbiol.">
        <title>Variation of the Virus-Related Elements within Syntenic Genomes of the Hyperthermophilic Archaeon Aeropyrum.</title>
        <authorList>
            <person name="Daifuku T."/>
            <person name="Yoshida T."/>
            <person name="Kitamura T."/>
            <person name="Kawaichi S."/>
            <person name="Inoue T."/>
            <person name="Nomura K."/>
            <person name="Yoshida Y."/>
            <person name="Kuno S."/>
            <person name="Sako Y."/>
        </authorList>
    </citation>
    <scope>NUCLEOTIDE SEQUENCE [LARGE SCALE GENOMIC DNA]</scope>
    <source>
        <strain evidence="3 4">SY1</strain>
    </source>
</reference>
<sequence length="145" mass="16167">MERGERKVVVDASVAVKWFVEEEYTREALLLRESYLEGLVELIAPCLLPYEVLNALKYSAAFGEDELKEIASALESLQIRLYSLEGNYAATTIEVAMRSGLTIYDASYIGLALVEKATLYTADEKLLKKAGSLGIAKHIRDYKVP</sequence>
<dbReference type="STRING" id="1198449.ACAM_0767"/>
<dbReference type="Gene3D" id="3.40.50.1010">
    <property type="entry name" value="5'-nuclease"/>
    <property type="match status" value="1"/>
</dbReference>
<dbReference type="InterPro" id="IPR002716">
    <property type="entry name" value="PIN_dom"/>
</dbReference>
<dbReference type="Pfam" id="PF01850">
    <property type="entry name" value="PIN"/>
    <property type="match status" value="1"/>
</dbReference>
<dbReference type="SUPFAM" id="SSF88723">
    <property type="entry name" value="PIN domain-like"/>
    <property type="match status" value="1"/>
</dbReference>
<dbReference type="GeneID" id="17110156"/>
<dbReference type="InterPro" id="IPR029060">
    <property type="entry name" value="PIN-like_dom_sf"/>
</dbReference>
<evidence type="ECO:0000313" key="4">
    <source>
        <dbReference type="Proteomes" id="UP000016887"/>
    </source>
</evidence>
<gene>
    <name evidence="3" type="ORF">ACAM_0767</name>
</gene>
<dbReference type="eggNOG" id="arCOG00727">
    <property type="taxonomic scope" value="Archaea"/>
</dbReference>
<dbReference type="AlphaFoldDB" id="U3TCT6"/>
<dbReference type="EMBL" id="AP012489">
    <property type="protein sequence ID" value="BAN90236.1"/>
    <property type="molecule type" value="Genomic_DNA"/>
</dbReference>
<dbReference type="InterPro" id="IPR044153">
    <property type="entry name" value="PIN_Pae0151-like"/>
</dbReference>
<dbReference type="KEGG" id="acj:ACAM_0767"/>
<proteinExistence type="predicted"/>
<protein>
    <submittedName>
        <fullName evidence="3">Predicted nucleic acid-binding protein</fullName>
    </submittedName>
</protein>
<keyword evidence="1" id="KW-0460">Magnesium</keyword>
<organism evidence="3 4">
    <name type="scientific">Aeropyrum camini SY1 = JCM 12091</name>
    <dbReference type="NCBI Taxonomy" id="1198449"/>
    <lineage>
        <taxon>Archaea</taxon>
        <taxon>Thermoproteota</taxon>
        <taxon>Thermoprotei</taxon>
        <taxon>Desulfurococcales</taxon>
        <taxon>Desulfurococcaceae</taxon>
        <taxon>Aeropyrum</taxon>
    </lineage>
</organism>
<dbReference type="RefSeq" id="WP_022541509.1">
    <property type="nucleotide sequence ID" value="NC_022521.1"/>
</dbReference>
<dbReference type="OrthoDB" id="269293at2157"/>
<dbReference type="PANTHER" id="PTHR35901">
    <property type="entry name" value="RIBONUCLEASE VAPC3"/>
    <property type="match status" value="1"/>
</dbReference>
<feature type="domain" description="PIN" evidence="2">
    <location>
        <begin position="8"/>
        <end position="130"/>
    </location>
</feature>
<dbReference type="CDD" id="cd09873">
    <property type="entry name" value="PIN_Pae0151-like"/>
    <property type="match status" value="1"/>
</dbReference>
<accession>U3TCT6</accession>